<gene>
    <name evidence="1" type="ORF">AK812_SmicGene8632</name>
</gene>
<proteinExistence type="predicted"/>
<organism evidence="1 2">
    <name type="scientific">Symbiodinium microadriaticum</name>
    <name type="common">Dinoflagellate</name>
    <name type="synonym">Zooxanthella microadriatica</name>
    <dbReference type="NCBI Taxonomy" id="2951"/>
    <lineage>
        <taxon>Eukaryota</taxon>
        <taxon>Sar</taxon>
        <taxon>Alveolata</taxon>
        <taxon>Dinophyceae</taxon>
        <taxon>Suessiales</taxon>
        <taxon>Symbiodiniaceae</taxon>
        <taxon>Symbiodinium</taxon>
    </lineage>
</organism>
<evidence type="ECO:0000313" key="1">
    <source>
        <dbReference type="EMBL" id="OLQ07893.1"/>
    </source>
</evidence>
<protein>
    <submittedName>
        <fullName evidence="1">Uncharacterized protein</fullName>
    </submittedName>
</protein>
<dbReference type="Proteomes" id="UP000186817">
    <property type="component" value="Unassembled WGS sequence"/>
</dbReference>
<sequence length="173" mass="19674">MEEESPAATLPQCDDASPTDQWLQATGIEVREANTSFLWQMRKWQDVPESDEPEDTTRAKQMLQLDFLPSFFCRPAILVGEQLHFVVRVQMQYESQNMRDRGDGTGIRDFEIAFCHLSASGSRNYMLTFDDTVFAKDFSLMQGIRDKAVMIGGAYPDDCCIVPDENGQFPDLN</sequence>
<name>A0A1Q9EKC3_SYMMI</name>
<reference evidence="1 2" key="1">
    <citation type="submission" date="2016-02" db="EMBL/GenBank/DDBJ databases">
        <title>Genome analysis of coral dinoflagellate symbionts highlights evolutionary adaptations to a symbiotic lifestyle.</title>
        <authorList>
            <person name="Aranda M."/>
            <person name="Li Y."/>
            <person name="Liew Y.J."/>
            <person name="Baumgarten S."/>
            <person name="Simakov O."/>
            <person name="Wilson M."/>
            <person name="Piel J."/>
            <person name="Ashoor H."/>
            <person name="Bougouffa S."/>
            <person name="Bajic V.B."/>
            <person name="Ryu T."/>
            <person name="Ravasi T."/>
            <person name="Bayer T."/>
            <person name="Micklem G."/>
            <person name="Kim H."/>
            <person name="Bhak J."/>
            <person name="Lajeunesse T.C."/>
            <person name="Voolstra C.R."/>
        </authorList>
    </citation>
    <scope>NUCLEOTIDE SEQUENCE [LARGE SCALE GENOMIC DNA]</scope>
    <source>
        <strain evidence="1 2">CCMP2467</strain>
    </source>
</reference>
<dbReference type="AlphaFoldDB" id="A0A1Q9EKC3"/>
<evidence type="ECO:0000313" key="2">
    <source>
        <dbReference type="Proteomes" id="UP000186817"/>
    </source>
</evidence>
<dbReference type="EMBL" id="LSRX01000129">
    <property type="protein sequence ID" value="OLQ07893.1"/>
    <property type="molecule type" value="Genomic_DNA"/>
</dbReference>
<accession>A0A1Q9EKC3</accession>
<keyword evidence="2" id="KW-1185">Reference proteome</keyword>
<comment type="caution">
    <text evidence="1">The sequence shown here is derived from an EMBL/GenBank/DDBJ whole genome shotgun (WGS) entry which is preliminary data.</text>
</comment>